<dbReference type="EMBL" id="CP097502">
    <property type="protein sequence ID" value="URD75871.1"/>
    <property type="molecule type" value="Genomic_DNA"/>
</dbReference>
<organism evidence="1 2">
    <name type="scientific">Musa troglodytarum</name>
    <name type="common">fe'i banana</name>
    <dbReference type="NCBI Taxonomy" id="320322"/>
    <lineage>
        <taxon>Eukaryota</taxon>
        <taxon>Viridiplantae</taxon>
        <taxon>Streptophyta</taxon>
        <taxon>Embryophyta</taxon>
        <taxon>Tracheophyta</taxon>
        <taxon>Spermatophyta</taxon>
        <taxon>Magnoliopsida</taxon>
        <taxon>Liliopsida</taxon>
        <taxon>Zingiberales</taxon>
        <taxon>Musaceae</taxon>
        <taxon>Musa</taxon>
    </lineage>
</organism>
<dbReference type="AlphaFoldDB" id="A0A9E7JCH6"/>
<protein>
    <submittedName>
        <fullName evidence="1">Uncharacterized protein</fullName>
    </submittedName>
</protein>
<evidence type="ECO:0000313" key="2">
    <source>
        <dbReference type="Proteomes" id="UP001055439"/>
    </source>
</evidence>
<reference evidence="1" key="1">
    <citation type="submission" date="2022-05" db="EMBL/GenBank/DDBJ databases">
        <title>The Musa troglodytarum L. genome provides insights into the mechanism of non-climacteric behaviour and enrichment of carotenoids.</title>
        <authorList>
            <person name="Wang J."/>
        </authorList>
    </citation>
    <scope>NUCLEOTIDE SEQUENCE</scope>
    <source>
        <tissue evidence="1">Leaf</tissue>
    </source>
</reference>
<name>A0A9E7JCH6_9LILI</name>
<evidence type="ECO:0000313" key="1">
    <source>
        <dbReference type="EMBL" id="URD75871.1"/>
    </source>
</evidence>
<dbReference type="Proteomes" id="UP001055439">
    <property type="component" value="Chromosome 1"/>
</dbReference>
<accession>A0A9E7JCH6</accession>
<proteinExistence type="predicted"/>
<gene>
    <name evidence="1" type="ORF">MUK42_35979</name>
</gene>
<sequence length="61" mass="6820">MACNLRILLVVIVDESQRGEKMTTSAAYADSLTSQIVESKRRYGHADAYLLTYLRLISAVN</sequence>
<keyword evidence="2" id="KW-1185">Reference proteome</keyword>